<dbReference type="InterPro" id="IPR039703">
    <property type="entry name" value="Nta1"/>
</dbReference>
<sequence length="270" mass="30225">MRVVIVQYDPQLGQVDRNLKHVTEMIAPVSSEDKVDILMLSEMAFTGYVFTTKSEVEEVAEVAGEGKTFKWCQAQALRLRCMVMCGYVERDPASGNLYNAMMVISPAGELVVNPRKTFLYETDKPWATPGDGFITWHCPWLDKTISFGICMDINPDDFKAPFEAYEFGTHAAERGSDLVLFSCAWCDFEPPDADISPTLSYWATRLHPIIEALQEGKYPKDNCYFLCSNRIGSENGTFFVGASCALSLKEPALLATAERREEAVLQIDLP</sequence>
<dbReference type="OrthoDB" id="201515at2759"/>
<feature type="domain" description="CN hydrolase" evidence="1">
    <location>
        <begin position="1"/>
        <end position="270"/>
    </location>
</feature>
<dbReference type="InterPro" id="IPR036526">
    <property type="entry name" value="C-N_Hydrolase_sf"/>
</dbReference>
<accession>A0A8K1CQC1</accession>
<dbReference type="InterPro" id="IPR003010">
    <property type="entry name" value="C-N_Hydrolase"/>
</dbReference>
<comment type="caution">
    <text evidence="2">The sequence shown here is derived from an EMBL/GenBank/DDBJ whole genome shotgun (WGS) entry which is preliminary data.</text>
</comment>
<dbReference type="AlphaFoldDB" id="A0A8K1CQC1"/>
<evidence type="ECO:0000259" key="1">
    <source>
        <dbReference type="PROSITE" id="PS50263"/>
    </source>
</evidence>
<reference evidence="2" key="1">
    <citation type="submission" date="2019-03" db="EMBL/GenBank/DDBJ databases">
        <title>Long read genome sequence of the mycoparasitic Pythium oligandrum ATCC 38472 isolated from sugarbeet rhizosphere.</title>
        <authorList>
            <person name="Gaulin E."/>
        </authorList>
    </citation>
    <scope>NUCLEOTIDE SEQUENCE</scope>
    <source>
        <strain evidence="2">ATCC 38472_TT</strain>
    </source>
</reference>
<dbReference type="Pfam" id="PF00795">
    <property type="entry name" value="CN_hydrolase"/>
    <property type="match status" value="1"/>
</dbReference>
<name>A0A8K1CQC1_PYTOL</name>
<organism evidence="2 3">
    <name type="scientific">Pythium oligandrum</name>
    <name type="common">Mycoparasitic fungus</name>
    <dbReference type="NCBI Taxonomy" id="41045"/>
    <lineage>
        <taxon>Eukaryota</taxon>
        <taxon>Sar</taxon>
        <taxon>Stramenopiles</taxon>
        <taxon>Oomycota</taxon>
        <taxon>Peronosporomycetes</taxon>
        <taxon>Pythiales</taxon>
        <taxon>Pythiaceae</taxon>
        <taxon>Pythium</taxon>
    </lineage>
</organism>
<dbReference type="GO" id="GO:0070773">
    <property type="term" value="F:protein-N-terminal glutamine amidohydrolase activity"/>
    <property type="evidence" value="ECO:0007669"/>
    <property type="project" value="InterPro"/>
</dbReference>
<keyword evidence="3" id="KW-1185">Reference proteome</keyword>
<dbReference type="EMBL" id="SPLM01000004">
    <property type="protein sequence ID" value="TMW67674.1"/>
    <property type="molecule type" value="Genomic_DNA"/>
</dbReference>
<gene>
    <name evidence="2" type="ORF">Poli38472_011294</name>
</gene>
<evidence type="ECO:0000313" key="3">
    <source>
        <dbReference type="Proteomes" id="UP000794436"/>
    </source>
</evidence>
<proteinExistence type="predicted"/>
<dbReference type="PANTHER" id="PTHR11750:SF26">
    <property type="entry name" value="PROTEIN N-TERMINAL AMIDASE"/>
    <property type="match status" value="1"/>
</dbReference>
<dbReference type="GO" id="GO:0030163">
    <property type="term" value="P:protein catabolic process"/>
    <property type="evidence" value="ECO:0007669"/>
    <property type="project" value="TreeGrafter"/>
</dbReference>
<dbReference type="PANTHER" id="PTHR11750">
    <property type="entry name" value="PROTEIN N-TERMINAL AMIDASE"/>
    <property type="match status" value="1"/>
</dbReference>
<dbReference type="Gene3D" id="3.60.110.10">
    <property type="entry name" value="Carbon-nitrogen hydrolase"/>
    <property type="match status" value="1"/>
</dbReference>
<dbReference type="GO" id="GO:0008418">
    <property type="term" value="F:protein-N-terminal asparagine amidohydrolase activity"/>
    <property type="evidence" value="ECO:0007669"/>
    <property type="project" value="InterPro"/>
</dbReference>
<dbReference type="Proteomes" id="UP000794436">
    <property type="component" value="Unassembled WGS sequence"/>
</dbReference>
<dbReference type="SUPFAM" id="SSF56317">
    <property type="entry name" value="Carbon-nitrogen hydrolase"/>
    <property type="match status" value="1"/>
</dbReference>
<dbReference type="PROSITE" id="PS50263">
    <property type="entry name" value="CN_HYDROLASE"/>
    <property type="match status" value="1"/>
</dbReference>
<protein>
    <recommendedName>
        <fullName evidence="1">CN hydrolase domain-containing protein</fullName>
    </recommendedName>
</protein>
<evidence type="ECO:0000313" key="2">
    <source>
        <dbReference type="EMBL" id="TMW67674.1"/>
    </source>
</evidence>